<comment type="caution">
    <text evidence="1">The sequence shown here is derived from an EMBL/GenBank/DDBJ whole genome shotgun (WGS) entry which is preliminary data.</text>
</comment>
<accession>A0A1F7WHM7</accession>
<dbReference type="AlphaFoldDB" id="A0A1F7WHM7"/>
<evidence type="ECO:0000313" key="1">
    <source>
        <dbReference type="EMBL" id="OGM02344.1"/>
    </source>
</evidence>
<dbReference type="STRING" id="1802471.A2115_03220"/>
<proteinExistence type="predicted"/>
<organism evidence="1 2">
    <name type="scientific">Candidatus Woesebacteria bacterium GWA1_41_8</name>
    <dbReference type="NCBI Taxonomy" id="1802471"/>
    <lineage>
        <taxon>Bacteria</taxon>
        <taxon>Candidatus Woeseibacteriota</taxon>
    </lineage>
</organism>
<name>A0A1F7WHM7_9BACT</name>
<evidence type="ECO:0000313" key="2">
    <source>
        <dbReference type="Proteomes" id="UP000176198"/>
    </source>
</evidence>
<protein>
    <submittedName>
        <fullName evidence="1">Uncharacterized protein</fullName>
    </submittedName>
</protein>
<reference evidence="1 2" key="1">
    <citation type="journal article" date="2016" name="Nat. Commun.">
        <title>Thousands of microbial genomes shed light on interconnected biogeochemical processes in an aquifer system.</title>
        <authorList>
            <person name="Anantharaman K."/>
            <person name="Brown C.T."/>
            <person name="Hug L.A."/>
            <person name="Sharon I."/>
            <person name="Castelle C.J."/>
            <person name="Probst A.J."/>
            <person name="Thomas B.C."/>
            <person name="Singh A."/>
            <person name="Wilkins M.J."/>
            <person name="Karaoz U."/>
            <person name="Brodie E.L."/>
            <person name="Williams K.H."/>
            <person name="Hubbard S.S."/>
            <person name="Banfield J.F."/>
        </authorList>
    </citation>
    <scope>NUCLEOTIDE SEQUENCE [LARGE SCALE GENOMIC DNA]</scope>
</reference>
<dbReference type="Proteomes" id="UP000176198">
    <property type="component" value="Unassembled WGS sequence"/>
</dbReference>
<gene>
    <name evidence="1" type="ORF">A2115_03220</name>
</gene>
<sequence>MSEAGGDNKLSRAEVIRSAVVFGLGVTVGIVGDEVLSSKGPERVIAGKDVETNGGHVVSLRLLGKDELVIADNPVFREDGGISETISMASEILSAYVEKIESGTLTPEMKSKFIQTGKIFEAIISEILNPTTTPHDKTNESEINS</sequence>
<dbReference type="EMBL" id="MGFJ01000024">
    <property type="protein sequence ID" value="OGM02344.1"/>
    <property type="molecule type" value="Genomic_DNA"/>
</dbReference>